<keyword evidence="1" id="KW-0812">Transmembrane</keyword>
<protein>
    <submittedName>
        <fullName evidence="2">Uncharacterized protein</fullName>
    </submittedName>
</protein>
<evidence type="ECO:0000313" key="3">
    <source>
        <dbReference type="Proteomes" id="UP000070501"/>
    </source>
</evidence>
<dbReference type="EMBL" id="KQ964249">
    <property type="protein sequence ID" value="KXJ91959.1"/>
    <property type="molecule type" value="Genomic_DNA"/>
</dbReference>
<reference evidence="3" key="1">
    <citation type="submission" date="2016-02" db="EMBL/GenBank/DDBJ databases">
        <title>Draft genome sequence of Microdochium bolleyi, a fungal endophyte of beachgrass.</title>
        <authorList>
            <consortium name="DOE Joint Genome Institute"/>
            <person name="David A.S."/>
            <person name="May G."/>
            <person name="Haridas S."/>
            <person name="Lim J."/>
            <person name="Wang M."/>
            <person name="Labutti K."/>
            <person name="Lipzen A."/>
            <person name="Barry K."/>
            <person name="Grigoriev I.V."/>
        </authorList>
    </citation>
    <scope>NUCLEOTIDE SEQUENCE [LARGE SCALE GENOMIC DNA]</scope>
    <source>
        <strain evidence="3">J235TASD1</strain>
    </source>
</reference>
<gene>
    <name evidence="2" type="ORF">Micbo1qcDRAFT_162022</name>
</gene>
<accession>A0A136J4D5</accession>
<feature type="non-terminal residue" evidence="2">
    <location>
        <position position="67"/>
    </location>
</feature>
<proteinExistence type="predicted"/>
<evidence type="ECO:0000313" key="2">
    <source>
        <dbReference type="EMBL" id="KXJ91959.1"/>
    </source>
</evidence>
<organism evidence="2 3">
    <name type="scientific">Microdochium bolleyi</name>
    <dbReference type="NCBI Taxonomy" id="196109"/>
    <lineage>
        <taxon>Eukaryota</taxon>
        <taxon>Fungi</taxon>
        <taxon>Dikarya</taxon>
        <taxon>Ascomycota</taxon>
        <taxon>Pezizomycotina</taxon>
        <taxon>Sordariomycetes</taxon>
        <taxon>Xylariomycetidae</taxon>
        <taxon>Xylariales</taxon>
        <taxon>Microdochiaceae</taxon>
        <taxon>Microdochium</taxon>
    </lineage>
</organism>
<keyword evidence="1" id="KW-0472">Membrane</keyword>
<dbReference type="InParanoid" id="A0A136J4D5"/>
<keyword evidence="3" id="KW-1185">Reference proteome</keyword>
<feature type="transmembrane region" description="Helical" evidence="1">
    <location>
        <begin position="40"/>
        <end position="65"/>
    </location>
</feature>
<evidence type="ECO:0000256" key="1">
    <source>
        <dbReference type="SAM" id="Phobius"/>
    </source>
</evidence>
<name>A0A136J4D5_9PEZI</name>
<keyword evidence="1" id="KW-1133">Transmembrane helix</keyword>
<dbReference type="Proteomes" id="UP000070501">
    <property type="component" value="Unassembled WGS sequence"/>
</dbReference>
<sequence>MDQLEALRRHCRGWRHLRDRRELDDTLIALASAPLPVESYTVVTFFASLLTVCAVGPLFTTFYLAML</sequence>
<dbReference type="AlphaFoldDB" id="A0A136J4D5"/>